<keyword evidence="2" id="KW-0732">Signal</keyword>
<dbReference type="InParanoid" id="A0A0C3FN59"/>
<keyword evidence="1" id="KW-1133">Transmembrane helix</keyword>
<evidence type="ECO:0000313" key="3">
    <source>
        <dbReference type="EMBL" id="KIM81129.1"/>
    </source>
</evidence>
<reference evidence="4" key="2">
    <citation type="submission" date="2015-01" db="EMBL/GenBank/DDBJ databases">
        <title>Evolutionary Origins and Diversification of the Mycorrhizal Mutualists.</title>
        <authorList>
            <consortium name="DOE Joint Genome Institute"/>
            <consortium name="Mycorrhizal Genomics Consortium"/>
            <person name="Kohler A."/>
            <person name="Kuo A."/>
            <person name="Nagy L.G."/>
            <person name="Floudas D."/>
            <person name="Copeland A."/>
            <person name="Barry K.W."/>
            <person name="Cichocki N."/>
            <person name="Veneault-Fourrey C."/>
            <person name="LaButti K."/>
            <person name="Lindquist E.A."/>
            <person name="Lipzen A."/>
            <person name="Lundell T."/>
            <person name="Morin E."/>
            <person name="Murat C."/>
            <person name="Riley R."/>
            <person name="Ohm R."/>
            <person name="Sun H."/>
            <person name="Tunlid A."/>
            <person name="Henrissat B."/>
            <person name="Grigoriev I.V."/>
            <person name="Hibbett D.S."/>
            <person name="Martin F."/>
        </authorList>
    </citation>
    <scope>NUCLEOTIDE SEQUENCE [LARGE SCALE GENOMIC DNA]</scope>
    <source>
        <strain evidence="4">F 1598</strain>
    </source>
</reference>
<keyword evidence="1" id="KW-0812">Transmembrane</keyword>
<reference evidence="3 4" key="1">
    <citation type="submission" date="2014-04" db="EMBL/GenBank/DDBJ databases">
        <authorList>
            <consortium name="DOE Joint Genome Institute"/>
            <person name="Kuo A."/>
            <person name="Tarkka M."/>
            <person name="Buscot F."/>
            <person name="Kohler A."/>
            <person name="Nagy L.G."/>
            <person name="Floudas D."/>
            <person name="Copeland A."/>
            <person name="Barry K.W."/>
            <person name="Cichocki N."/>
            <person name="Veneault-Fourrey C."/>
            <person name="LaButti K."/>
            <person name="Lindquist E.A."/>
            <person name="Lipzen A."/>
            <person name="Lundell T."/>
            <person name="Morin E."/>
            <person name="Murat C."/>
            <person name="Sun H."/>
            <person name="Tunlid A."/>
            <person name="Henrissat B."/>
            <person name="Grigoriev I.V."/>
            <person name="Hibbett D.S."/>
            <person name="Martin F."/>
            <person name="Nordberg H.P."/>
            <person name="Cantor M.N."/>
            <person name="Hua S.X."/>
        </authorList>
    </citation>
    <scope>NUCLEOTIDE SEQUENCE [LARGE SCALE GENOMIC DNA]</scope>
    <source>
        <strain evidence="3 4">F 1598</strain>
    </source>
</reference>
<dbReference type="Proteomes" id="UP000054166">
    <property type="component" value="Unassembled WGS sequence"/>
</dbReference>
<feature type="signal peptide" evidence="2">
    <location>
        <begin position="1"/>
        <end position="21"/>
    </location>
</feature>
<organism evidence="3 4">
    <name type="scientific">Piloderma croceum (strain F 1598)</name>
    <dbReference type="NCBI Taxonomy" id="765440"/>
    <lineage>
        <taxon>Eukaryota</taxon>
        <taxon>Fungi</taxon>
        <taxon>Dikarya</taxon>
        <taxon>Basidiomycota</taxon>
        <taxon>Agaricomycotina</taxon>
        <taxon>Agaricomycetes</taxon>
        <taxon>Agaricomycetidae</taxon>
        <taxon>Atheliales</taxon>
        <taxon>Atheliaceae</taxon>
        <taxon>Piloderma</taxon>
    </lineage>
</organism>
<proteinExistence type="predicted"/>
<accession>A0A0C3FN59</accession>
<keyword evidence="1" id="KW-0472">Membrane</keyword>
<gene>
    <name evidence="3" type="ORF">PILCRDRAFT_8835</name>
</gene>
<evidence type="ECO:0000313" key="4">
    <source>
        <dbReference type="Proteomes" id="UP000054166"/>
    </source>
</evidence>
<feature type="transmembrane region" description="Helical" evidence="1">
    <location>
        <begin position="12"/>
        <end position="30"/>
    </location>
</feature>
<protein>
    <submittedName>
        <fullName evidence="3">Uncharacterized protein</fullName>
    </submittedName>
</protein>
<feature type="chain" id="PRO_5002164494" evidence="2">
    <location>
        <begin position="22"/>
        <end position="82"/>
    </location>
</feature>
<dbReference type="HOGENOM" id="CLU_2559090_0_0_1"/>
<dbReference type="AlphaFoldDB" id="A0A0C3FN59"/>
<name>A0A0C3FN59_PILCF</name>
<evidence type="ECO:0000256" key="1">
    <source>
        <dbReference type="SAM" id="Phobius"/>
    </source>
</evidence>
<dbReference type="EMBL" id="KN833000">
    <property type="protein sequence ID" value="KIM81129.1"/>
    <property type="molecule type" value="Genomic_DNA"/>
</dbReference>
<keyword evidence="4" id="KW-1185">Reference proteome</keyword>
<evidence type="ECO:0000256" key="2">
    <source>
        <dbReference type="SAM" id="SignalP"/>
    </source>
</evidence>
<sequence>MSSIQPCLSKFLYLLFTTAMSASITINLPLPNSIPTPLVKVDYTAATVLQDIKDKVIKNSVLFVNVVNVVNVGPEVGTGLKD</sequence>